<dbReference type="Proteomes" id="UP000594923">
    <property type="component" value="Chromosome"/>
</dbReference>
<reference evidence="1 2" key="1">
    <citation type="submission" date="2020-10" db="EMBL/GenBank/DDBJ databases">
        <title>High quality whole genome sequence of Pseudomonas poae PMA22.</title>
        <authorList>
            <person name="Hernandez J.G."/>
            <person name="Rodriguez P."/>
            <person name="Cuevas C."/>
            <person name="de la Calle F."/>
            <person name="Galan B."/>
            <person name="Garcia J.L."/>
        </authorList>
    </citation>
    <scope>NUCLEOTIDE SEQUENCE [LARGE SCALE GENOMIC DNA]</scope>
    <source>
        <strain evidence="1 2">PMA22</strain>
    </source>
</reference>
<accession>A0A7M1KHK1</accession>
<dbReference type="SUPFAM" id="SSF52467">
    <property type="entry name" value="DHS-like NAD/FAD-binding domain"/>
    <property type="match status" value="1"/>
</dbReference>
<dbReference type="EMBL" id="CP063073">
    <property type="protein sequence ID" value="QOQ75821.1"/>
    <property type="molecule type" value="Genomic_DNA"/>
</dbReference>
<organism evidence="1 2">
    <name type="scientific">Pseudomonas poae</name>
    <dbReference type="NCBI Taxonomy" id="200451"/>
    <lineage>
        <taxon>Bacteria</taxon>
        <taxon>Pseudomonadati</taxon>
        <taxon>Pseudomonadota</taxon>
        <taxon>Gammaproteobacteria</taxon>
        <taxon>Pseudomonadales</taxon>
        <taxon>Pseudomonadaceae</taxon>
        <taxon>Pseudomonas</taxon>
    </lineage>
</organism>
<dbReference type="Pfam" id="PF13289">
    <property type="entry name" value="SIR2_2"/>
    <property type="match status" value="1"/>
</dbReference>
<proteinExistence type="predicted"/>
<name>A0A7M1KHK1_9PSED</name>
<evidence type="ECO:0000313" key="1">
    <source>
        <dbReference type="EMBL" id="QOQ75821.1"/>
    </source>
</evidence>
<dbReference type="InterPro" id="IPR029035">
    <property type="entry name" value="DHS-like_NAD/FAD-binding_dom"/>
</dbReference>
<dbReference type="AlphaFoldDB" id="A0A7M1KHK1"/>
<evidence type="ECO:0000313" key="2">
    <source>
        <dbReference type="Proteomes" id="UP000594923"/>
    </source>
</evidence>
<dbReference type="RefSeq" id="WP_197627046.1">
    <property type="nucleotide sequence ID" value="NZ_CP063073.1"/>
</dbReference>
<sequence>MIDWPDSLVQELASKRAIIFIGAGISSGSVSKNNADVRPPGWKKLLTDAGEKFKRADVPFISQLIKNDKLLDAAEIIFHGTNPADKKAFFVAQFATPDFIPSDYHSAIQGINPKIVITTNYDQIYEKQCDALIAGHGYSVKKFSDTDILDCVRSNDNLIIKAHGCISSPGNLILNRSDYYAIKKDHAGFYTVLDSLLTVSTVLFLGCSMSDPDIQLVLENTNISAPSTHSHYAVMPHGTHTALMSAMENAYNIKILEYNPQNHHEDLLESLNELRLLVDSQREVTLS</sequence>
<protein>
    <submittedName>
        <fullName evidence="1">SIR2 family protein</fullName>
    </submittedName>
</protein>
<gene>
    <name evidence="1" type="ORF">IMF22_01725</name>
</gene>